<dbReference type="InterPro" id="IPR004089">
    <property type="entry name" value="MCPsignal_dom"/>
</dbReference>
<proteinExistence type="inferred from homology"/>
<evidence type="ECO:0000256" key="1">
    <source>
        <dbReference type="ARBA" id="ARBA00022481"/>
    </source>
</evidence>
<evidence type="ECO:0000259" key="7">
    <source>
        <dbReference type="PROSITE" id="PS50111"/>
    </source>
</evidence>
<dbReference type="Pfam" id="PF12729">
    <property type="entry name" value="4HB_MCP_1"/>
    <property type="match status" value="1"/>
</dbReference>
<dbReference type="InterPro" id="IPR047347">
    <property type="entry name" value="YvaQ-like_sensor"/>
</dbReference>
<sequence length="585" mass="60929">MNFKNFTVKGQLSFAFGLMAALVLVVSLAAMHSLSDTNDHFTDYSHVNVAQAQLVTDVRAAVNRRAIAARNLVLVSAPEDLAAEKQAVTQAHQDTQDSLLKLNTAIKQNPQVSAEERRLVDEINRVESLYGPVALNIVKLAVDGKKDEAIAKMNKECRPLLNALLTAARSYQAFSTKSGAESIAKAEGDYNMAKLQLIAASLLAIIAAAILGFLITRSLVSALGGEPGTAADLARAVAQGDLTMPITVKPGDSSSLMAQLKAMQDSLVGVVSNVRQSADGVATASAEIAQGNSDLSSRTEQQASALEETAASMEELSSTVRQNADSAHQANQLAVNASTVAVQGGEVVSQVVDTMKGINDSSKKISDIISVIDGIAFQTNILALNAAVEAARAGEQGRGFAVVASEVRNLAQRSAAAAKEIKTLIDNSVAQVEQGTTLVAKAGSTMTEVVTAIRRVTDIIGEVSSASNEQSQGVAQVGEAITQMDQVTQQNAALVEESAAAASSLQSQAEHLLQSVAVFKLAANTGSYAAPAARPQEQRSPERAKNVTRPVFGASKLASPKLGMPKLGMPKTALAAAGGGDWSSF</sequence>
<dbReference type="PANTHER" id="PTHR43531:SF14">
    <property type="entry name" value="METHYL-ACCEPTING CHEMOTAXIS PROTEIN I-RELATED"/>
    <property type="match status" value="1"/>
</dbReference>
<protein>
    <submittedName>
        <fullName evidence="8">Methyl-accepting chemotaxis protein-1 (Serine sensor receptor)</fullName>
    </submittedName>
</protein>
<keyword evidence="6" id="KW-0732">Signal</keyword>
<evidence type="ECO:0000256" key="2">
    <source>
        <dbReference type="ARBA" id="ARBA00029447"/>
    </source>
</evidence>
<keyword evidence="1" id="KW-0488">Methylation</keyword>
<name>A0ABU2C4P5_9BURK</name>
<dbReference type="InterPro" id="IPR024478">
    <property type="entry name" value="HlyB_4HB_MCP"/>
</dbReference>
<keyword evidence="5" id="KW-1133">Transmembrane helix</keyword>
<feature type="compositionally biased region" description="Basic and acidic residues" evidence="4">
    <location>
        <begin position="536"/>
        <end position="545"/>
    </location>
</feature>
<comment type="similarity">
    <text evidence="2">Belongs to the methyl-accepting chemotaxis (MCP) protein family.</text>
</comment>
<evidence type="ECO:0000313" key="8">
    <source>
        <dbReference type="EMBL" id="MDR7376310.1"/>
    </source>
</evidence>
<feature type="domain" description="Methyl-accepting transducer" evidence="7">
    <location>
        <begin position="277"/>
        <end position="506"/>
    </location>
</feature>
<dbReference type="CDD" id="cd11386">
    <property type="entry name" value="MCP_signal"/>
    <property type="match status" value="1"/>
</dbReference>
<keyword evidence="5" id="KW-0472">Membrane</keyword>
<evidence type="ECO:0000256" key="3">
    <source>
        <dbReference type="PROSITE-ProRule" id="PRU00284"/>
    </source>
</evidence>
<evidence type="ECO:0000256" key="4">
    <source>
        <dbReference type="SAM" id="MobiDB-lite"/>
    </source>
</evidence>
<comment type="caution">
    <text evidence="8">The sequence shown here is derived from an EMBL/GenBank/DDBJ whole genome shotgun (WGS) entry which is preliminary data.</text>
</comment>
<dbReference type="CDD" id="cd19411">
    <property type="entry name" value="MCP2201-like_sensor"/>
    <property type="match status" value="1"/>
</dbReference>
<organism evidence="8 9">
    <name type="scientific">Rhodoferax ferrireducens</name>
    <dbReference type="NCBI Taxonomy" id="192843"/>
    <lineage>
        <taxon>Bacteria</taxon>
        <taxon>Pseudomonadati</taxon>
        <taxon>Pseudomonadota</taxon>
        <taxon>Betaproteobacteria</taxon>
        <taxon>Burkholderiales</taxon>
        <taxon>Comamonadaceae</taxon>
        <taxon>Rhodoferax</taxon>
    </lineage>
</organism>
<evidence type="ECO:0000313" key="9">
    <source>
        <dbReference type="Proteomes" id="UP001180487"/>
    </source>
</evidence>
<feature type="region of interest" description="Disordered" evidence="4">
    <location>
        <begin position="529"/>
        <end position="552"/>
    </location>
</feature>
<dbReference type="PRINTS" id="PR00260">
    <property type="entry name" value="CHEMTRNSDUCR"/>
</dbReference>
<keyword evidence="5" id="KW-0812">Transmembrane</keyword>
<dbReference type="SUPFAM" id="SSF58104">
    <property type="entry name" value="Methyl-accepting chemotaxis protein (MCP) signaling domain"/>
    <property type="match status" value="1"/>
</dbReference>
<dbReference type="InterPro" id="IPR004090">
    <property type="entry name" value="Chemotax_Me-accpt_rcpt"/>
</dbReference>
<keyword evidence="8" id="KW-0675">Receptor</keyword>
<feature type="transmembrane region" description="Helical" evidence="5">
    <location>
        <begin position="12"/>
        <end position="31"/>
    </location>
</feature>
<dbReference type="EMBL" id="JAVDXT010000001">
    <property type="protein sequence ID" value="MDR7376310.1"/>
    <property type="molecule type" value="Genomic_DNA"/>
</dbReference>
<feature type="transmembrane region" description="Helical" evidence="5">
    <location>
        <begin position="195"/>
        <end position="215"/>
    </location>
</feature>
<dbReference type="RefSeq" id="WP_310371171.1">
    <property type="nucleotide sequence ID" value="NZ_JAVDXT010000001.1"/>
</dbReference>
<accession>A0ABU2C4P5</accession>
<dbReference type="SMART" id="SM00283">
    <property type="entry name" value="MA"/>
    <property type="match status" value="1"/>
</dbReference>
<feature type="signal peptide" evidence="6">
    <location>
        <begin position="1"/>
        <end position="20"/>
    </location>
</feature>
<dbReference type="Pfam" id="PF00015">
    <property type="entry name" value="MCPsignal"/>
    <property type="match status" value="1"/>
</dbReference>
<keyword evidence="9" id="KW-1185">Reference proteome</keyword>
<keyword evidence="3" id="KW-0807">Transducer</keyword>
<dbReference type="InterPro" id="IPR051310">
    <property type="entry name" value="MCP_chemotaxis"/>
</dbReference>
<dbReference type="Proteomes" id="UP001180487">
    <property type="component" value="Unassembled WGS sequence"/>
</dbReference>
<dbReference type="PANTHER" id="PTHR43531">
    <property type="entry name" value="PROTEIN ICFG"/>
    <property type="match status" value="1"/>
</dbReference>
<dbReference type="Gene3D" id="1.10.287.950">
    <property type="entry name" value="Methyl-accepting chemotaxis protein"/>
    <property type="match status" value="1"/>
</dbReference>
<reference evidence="8 9" key="1">
    <citation type="submission" date="2023-07" db="EMBL/GenBank/DDBJ databases">
        <title>Sorghum-associated microbial communities from plants grown in Nebraska, USA.</title>
        <authorList>
            <person name="Schachtman D."/>
        </authorList>
    </citation>
    <scope>NUCLEOTIDE SEQUENCE [LARGE SCALE GENOMIC DNA]</scope>
    <source>
        <strain evidence="8 9">BE313</strain>
    </source>
</reference>
<evidence type="ECO:0000256" key="5">
    <source>
        <dbReference type="SAM" id="Phobius"/>
    </source>
</evidence>
<evidence type="ECO:0000256" key="6">
    <source>
        <dbReference type="SAM" id="SignalP"/>
    </source>
</evidence>
<feature type="chain" id="PRO_5045882174" evidence="6">
    <location>
        <begin position="21"/>
        <end position="585"/>
    </location>
</feature>
<dbReference type="PROSITE" id="PS50111">
    <property type="entry name" value="CHEMOTAXIS_TRANSDUC_2"/>
    <property type="match status" value="1"/>
</dbReference>
<gene>
    <name evidence="8" type="ORF">J2X19_000968</name>
</gene>